<dbReference type="CDD" id="cd17303">
    <property type="entry name" value="PIPKc_PIP5K_yeast_like"/>
    <property type="match status" value="1"/>
</dbReference>
<dbReference type="PANTHER" id="PTHR23086:SF8">
    <property type="entry name" value="PHOSPHATIDYLINOSITOL 5-PHOSPHATE 4-KINASE, ISOFORM A"/>
    <property type="match status" value="1"/>
</dbReference>
<name>A0A1Y1XHZ9_9FUNG</name>
<evidence type="ECO:0000256" key="10">
    <source>
        <dbReference type="ARBA" id="ARBA00082306"/>
    </source>
</evidence>
<feature type="compositionally biased region" description="Polar residues" evidence="12">
    <location>
        <begin position="38"/>
        <end position="47"/>
    </location>
</feature>
<dbReference type="GO" id="GO:0005886">
    <property type="term" value="C:plasma membrane"/>
    <property type="evidence" value="ECO:0007669"/>
    <property type="project" value="TreeGrafter"/>
</dbReference>
<evidence type="ECO:0000256" key="11">
    <source>
        <dbReference type="PROSITE-ProRule" id="PRU00781"/>
    </source>
</evidence>
<keyword evidence="7 11" id="KW-0067">ATP-binding</keyword>
<dbReference type="FunFam" id="3.30.800.10:FF:000009">
    <property type="entry name" value="Phosphatidylinositol 4-phosphate 5-kinase its3"/>
    <property type="match status" value="1"/>
</dbReference>
<dbReference type="InterPro" id="IPR023610">
    <property type="entry name" value="PInositol-4/5-P-5/4-kinase"/>
</dbReference>
<evidence type="ECO:0000259" key="13">
    <source>
        <dbReference type="PROSITE" id="PS51455"/>
    </source>
</evidence>
<feature type="compositionally biased region" description="Low complexity" evidence="12">
    <location>
        <begin position="15"/>
        <end position="29"/>
    </location>
</feature>
<dbReference type="PROSITE" id="PS51455">
    <property type="entry name" value="PIPK"/>
    <property type="match status" value="1"/>
</dbReference>
<dbReference type="EC" id="2.7.1.68" evidence="2"/>
<dbReference type="Gene3D" id="3.30.810.10">
    <property type="entry name" value="2-Layer Sandwich"/>
    <property type="match status" value="1"/>
</dbReference>
<evidence type="ECO:0000313" key="14">
    <source>
        <dbReference type="EMBL" id="ORX84996.1"/>
    </source>
</evidence>
<evidence type="ECO:0000256" key="2">
    <source>
        <dbReference type="ARBA" id="ARBA00012172"/>
    </source>
</evidence>
<evidence type="ECO:0000256" key="3">
    <source>
        <dbReference type="ARBA" id="ARBA00022553"/>
    </source>
</evidence>
<evidence type="ECO:0000256" key="7">
    <source>
        <dbReference type="ARBA" id="ARBA00022840"/>
    </source>
</evidence>
<evidence type="ECO:0000256" key="8">
    <source>
        <dbReference type="ARBA" id="ARBA00078403"/>
    </source>
</evidence>
<reference evidence="14 15" key="2">
    <citation type="submission" date="2016-08" db="EMBL/GenBank/DDBJ databases">
        <title>Pervasive Adenine N6-methylation of Active Genes in Fungi.</title>
        <authorList>
            <consortium name="DOE Joint Genome Institute"/>
            <person name="Mondo S.J."/>
            <person name="Dannebaum R.O."/>
            <person name="Kuo R.C."/>
            <person name="Labutti K."/>
            <person name="Haridas S."/>
            <person name="Kuo A."/>
            <person name="Salamov A."/>
            <person name="Ahrendt S.R."/>
            <person name="Lipzen A."/>
            <person name="Sullivan W."/>
            <person name="Andreopoulos W.B."/>
            <person name="Clum A."/>
            <person name="Lindquist E."/>
            <person name="Daum C."/>
            <person name="Ramamoorthy G.K."/>
            <person name="Gryganskyi A."/>
            <person name="Culley D."/>
            <person name="Magnuson J.K."/>
            <person name="James T.Y."/>
            <person name="O'Malley M.A."/>
            <person name="Stajich J.E."/>
            <person name="Spatafora J.W."/>
            <person name="Visel A."/>
            <person name="Grigoriev I.V."/>
        </authorList>
    </citation>
    <scope>NUCLEOTIDE SEQUENCE [LARGE SCALE GENOMIC DNA]</scope>
    <source>
        <strain evidence="14 15">S4</strain>
    </source>
</reference>
<dbReference type="GO" id="GO:0016308">
    <property type="term" value="F:1-phosphatidylinositol-4-phosphate 5-kinase activity"/>
    <property type="evidence" value="ECO:0007669"/>
    <property type="project" value="UniProtKB-EC"/>
</dbReference>
<protein>
    <recommendedName>
        <fullName evidence="2">1-phosphatidylinositol-4-phosphate 5-kinase</fullName>
        <ecNumber evidence="2">2.7.1.68</ecNumber>
    </recommendedName>
    <alternativeName>
        <fullName evidence="10">1-phosphatidylinositol 4-phosphate kinase</fullName>
    </alternativeName>
    <alternativeName>
        <fullName evidence="8">Diphosphoinositide kinase</fullName>
    </alternativeName>
    <alternativeName>
        <fullName evidence="9">PIP5K</fullName>
    </alternativeName>
</protein>
<comment type="catalytic activity">
    <reaction evidence="1">
        <text>a 1,2-diacyl-sn-glycero-3-phospho-(1D-myo-inositol 4-phosphate) + ATP = a 1,2-diacyl-sn-glycero-3-phospho-(1D-myo-inositol-4,5-bisphosphate) + ADP + H(+)</text>
        <dbReference type="Rhea" id="RHEA:14425"/>
        <dbReference type="ChEBI" id="CHEBI:15378"/>
        <dbReference type="ChEBI" id="CHEBI:30616"/>
        <dbReference type="ChEBI" id="CHEBI:58178"/>
        <dbReference type="ChEBI" id="CHEBI:58456"/>
        <dbReference type="ChEBI" id="CHEBI:456216"/>
        <dbReference type="EC" id="2.7.1.68"/>
    </reaction>
</comment>
<dbReference type="Pfam" id="PF01504">
    <property type="entry name" value="PIP5K"/>
    <property type="match status" value="1"/>
</dbReference>
<organism evidence="14 15">
    <name type="scientific">Anaeromyces robustus</name>
    <dbReference type="NCBI Taxonomy" id="1754192"/>
    <lineage>
        <taxon>Eukaryota</taxon>
        <taxon>Fungi</taxon>
        <taxon>Fungi incertae sedis</taxon>
        <taxon>Chytridiomycota</taxon>
        <taxon>Chytridiomycota incertae sedis</taxon>
        <taxon>Neocallimastigomycetes</taxon>
        <taxon>Neocallimastigales</taxon>
        <taxon>Neocallimastigaceae</taxon>
        <taxon>Anaeromyces</taxon>
    </lineage>
</organism>
<evidence type="ECO:0000256" key="5">
    <source>
        <dbReference type="ARBA" id="ARBA00022741"/>
    </source>
</evidence>
<dbReference type="Proteomes" id="UP000193944">
    <property type="component" value="Unassembled WGS sequence"/>
</dbReference>
<dbReference type="SMART" id="SM00330">
    <property type="entry name" value="PIPKc"/>
    <property type="match status" value="1"/>
</dbReference>
<evidence type="ECO:0000256" key="6">
    <source>
        <dbReference type="ARBA" id="ARBA00022777"/>
    </source>
</evidence>
<keyword evidence="4 11" id="KW-0808">Transferase</keyword>
<feature type="region of interest" description="Disordered" evidence="12">
    <location>
        <begin position="1"/>
        <end position="54"/>
    </location>
</feature>
<dbReference type="EMBL" id="MCFG01000042">
    <property type="protein sequence ID" value="ORX84996.1"/>
    <property type="molecule type" value="Genomic_DNA"/>
</dbReference>
<proteinExistence type="predicted"/>
<dbReference type="InterPro" id="IPR027484">
    <property type="entry name" value="PInositol-4-P-5-kinase_N"/>
</dbReference>
<comment type="caution">
    <text evidence="14">The sequence shown here is derived from an EMBL/GenBank/DDBJ whole genome shotgun (WGS) entry which is preliminary data.</text>
</comment>
<keyword evidence="5 11" id="KW-0547">Nucleotide-binding</keyword>
<dbReference type="AlphaFoldDB" id="A0A1Y1XHZ9"/>
<dbReference type="STRING" id="1754192.A0A1Y1XHZ9"/>
<dbReference type="GO" id="GO:0005524">
    <property type="term" value="F:ATP binding"/>
    <property type="evidence" value="ECO:0007669"/>
    <property type="project" value="UniProtKB-UniRule"/>
</dbReference>
<sequence>MSSDLPNHLILSDPTTSSTSNQNSQSNQTPYRSDSIKRTSSLKHSVTSISIRKSHSRKRQSKALEVLIGTPIREDHVHYILMLNMLNGIRFSVTRCNAKEMRPLVPEDFTAKHKIALDVNNNELMPSSEYYYKFKDYAPWVFRSIREMCKIDTADYLMSLTDKYVLSELGSPGKSGSFFYYSQDYRFIIKTVHHSEHKYLLKILKNYYEHIKNNPDTLICKIYGLHRVKIPYGKKIHFIVMANIFPPDKDIHVKYDLKGSKIGRFIPTEEEINNKLAVLKDLNWIKNEKKLYLGNKKKEIFIKQLEKDVKFLSDNNVMDYSLLVGCHNMNKGNQENIRDTTLSIIEPNPESLSKQSAMINHRNSKAIAIARAFAESNPVTLGSTGVSMLPSDTPEERKHFAFSQDGGGFQATDQNNEPLPEIYFLGIIDIFTNYNFTKRCESIFKSIISDSKTVSAVNPKFYAKRFLSFIKSQIGHDDNVKRMKNLRKHPRSLTTDI</sequence>
<evidence type="ECO:0000256" key="4">
    <source>
        <dbReference type="ARBA" id="ARBA00022679"/>
    </source>
</evidence>
<dbReference type="InterPro" id="IPR027483">
    <property type="entry name" value="PInositol-4-P-4/5-kinase_C_sf"/>
</dbReference>
<evidence type="ECO:0000256" key="1">
    <source>
        <dbReference type="ARBA" id="ARBA00000444"/>
    </source>
</evidence>
<dbReference type="GO" id="GO:0046854">
    <property type="term" value="P:phosphatidylinositol phosphate biosynthetic process"/>
    <property type="evidence" value="ECO:0007669"/>
    <property type="project" value="UniProtKB-ARBA"/>
</dbReference>
<evidence type="ECO:0000256" key="9">
    <source>
        <dbReference type="ARBA" id="ARBA00080374"/>
    </source>
</evidence>
<accession>A0A1Y1XHZ9</accession>
<keyword evidence="3" id="KW-0597">Phosphoprotein</keyword>
<gene>
    <name evidence="14" type="ORF">BCR32DRAFT_242106</name>
</gene>
<dbReference type="Gene3D" id="3.30.800.10">
    <property type="entry name" value="Phosphatidylinositol Phosphate Kinase II Beta"/>
    <property type="match status" value="1"/>
</dbReference>
<evidence type="ECO:0000256" key="12">
    <source>
        <dbReference type="SAM" id="MobiDB-lite"/>
    </source>
</evidence>
<dbReference type="PANTHER" id="PTHR23086">
    <property type="entry name" value="PHOSPHATIDYLINOSITOL-4-PHOSPHATE 5-KINASE"/>
    <property type="match status" value="1"/>
</dbReference>
<reference evidence="14 15" key="1">
    <citation type="submission" date="2016-08" db="EMBL/GenBank/DDBJ databases">
        <title>A Parts List for Fungal Cellulosomes Revealed by Comparative Genomics.</title>
        <authorList>
            <consortium name="DOE Joint Genome Institute"/>
            <person name="Haitjema C.H."/>
            <person name="Gilmore S.P."/>
            <person name="Henske J.K."/>
            <person name="Solomon K.V."/>
            <person name="De Groot R."/>
            <person name="Kuo A."/>
            <person name="Mondo S.J."/>
            <person name="Salamov A.A."/>
            <person name="Labutti K."/>
            <person name="Zhao Z."/>
            <person name="Chiniquy J."/>
            <person name="Barry K."/>
            <person name="Brewer H.M."/>
            <person name="Purvine S.O."/>
            <person name="Wright A.T."/>
            <person name="Boxma B."/>
            <person name="Van Alen T."/>
            <person name="Hackstein J.H."/>
            <person name="Baker S.E."/>
            <person name="Grigoriev I.V."/>
            <person name="O'Malley M.A."/>
        </authorList>
    </citation>
    <scope>NUCLEOTIDE SEQUENCE [LARGE SCALE GENOMIC DNA]</scope>
    <source>
        <strain evidence="14 15">S4</strain>
    </source>
</reference>
<feature type="domain" description="PIPK" evidence="13">
    <location>
        <begin position="73"/>
        <end position="474"/>
    </location>
</feature>
<dbReference type="InterPro" id="IPR002498">
    <property type="entry name" value="PInositol-4-P-4/5-kinase_core"/>
</dbReference>
<dbReference type="SUPFAM" id="SSF56104">
    <property type="entry name" value="SAICAR synthase-like"/>
    <property type="match status" value="1"/>
</dbReference>
<keyword evidence="15" id="KW-1185">Reference proteome</keyword>
<dbReference type="OrthoDB" id="20783at2759"/>
<keyword evidence="6 11" id="KW-0418">Kinase</keyword>
<evidence type="ECO:0000313" key="15">
    <source>
        <dbReference type="Proteomes" id="UP000193944"/>
    </source>
</evidence>